<evidence type="ECO:0000313" key="4">
    <source>
        <dbReference type="EMBL" id="KAK4782587.1"/>
    </source>
</evidence>
<dbReference type="NCBIfam" id="TIGR00090">
    <property type="entry name" value="rsfS_iojap_ybeB"/>
    <property type="match status" value="1"/>
</dbReference>
<dbReference type="GO" id="GO:0043023">
    <property type="term" value="F:ribosomal large subunit binding"/>
    <property type="evidence" value="ECO:0007669"/>
    <property type="project" value="TreeGrafter"/>
</dbReference>
<dbReference type="SUPFAM" id="SSF81301">
    <property type="entry name" value="Nucleotidyltransferase"/>
    <property type="match status" value="1"/>
</dbReference>
<keyword evidence="5" id="KW-1185">Reference proteome</keyword>
<evidence type="ECO:0000313" key="5">
    <source>
        <dbReference type="Proteomes" id="UP001346149"/>
    </source>
</evidence>
<comment type="subcellular location">
    <subcellularLocation>
        <location evidence="1">Mitochondrion</location>
    </subcellularLocation>
</comment>
<protein>
    <recommendedName>
        <fullName evidence="6">Protein Iojap-related, mitochondrial</fullName>
    </recommendedName>
</protein>
<dbReference type="GO" id="GO:0090071">
    <property type="term" value="P:negative regulation of ribosome biogenesis"/>
    <property type="evidence" value="ECO:0007669"/>
    <property type="project" value="TreeGrafter"/>
</dbReference>
<dbReference type="GO" id="GO:0005739">
    <property type="term" value="C:mitochondrion"/>
    <property type="evidence" value="ECO:0007669"/>
    <property type="project" value="UniProtKB-SubCell"/>
</dbReference>
<organism evidence="4 5">
    <name type="scientific">Trapa natans</name>
    <name type="common">Water chestnut</name>
    <dbReference type="NCBI Taxonomy" id="22666"/>
    <lineage>
        <taxon>Eukaryota</taxon>
        <taxon>Viridiplantae</taxon>
        <taxon>Streptophyta</taxon>
        <taxon>Embryophyta</taxon>
        <taxon>Tracheophyta</taxon>
        <taxon>Spermatophyta</taxon>
        <taxon>Magnoliopsida</taxon>
        <taxon>eudicotyledons</taxon>
        <taxon>Gunneridae</taxon>
        <taxon>Pentapetalae</taxon>
        <taxon>rosids</taxon>
        <taxon>malvids</taxon>
        <taxon>Myrtales</taxon>
        <taxon>Lythraceae</taxon>
        <taxon>Trapa</taxon>
    </lineage>
</organism>
<dbReference type="PANTHER" id="PTHR21043">
    <property type="entry name" value="IOJAP SUPERFAMILY ORTHOLOG"/>
    <property type="match status" value="1"/>
</dbReference>
<dbReference type="Proteomes" id="UP001346149">
    <property type="component" value="Unassembled WGS sequence"/>
</dbReference>
<accession>A0AAN7LM93</accession>
<gene>
    <name evidence="4" type="ORF">SAY86_016689</name>
</gene>
<dbReference type="Pfam" id="PF02410">
    <property type="entry name" value="RsfS"/>
    <property type="match status" value="1"/>
</dbReference>
<evidence type="ECO:0000256" key="2">
    <source>
        <dbReference type="ARBA" id="ARBA00010574"/>
    </source>
</evidence>
<evidence type="ECO:0000256" key="1">
    <source>
        <dbReference type="ARBA" id="ARBA00004173"/>
    </source>
</evidence>
<evidence type="ECO:0000256" key="3">
    <source>
        <dbReference type="ARBA" id="ARBA00023128"/>
    </source>
</evidence>
<dbReference type="Gene3D" id="3.30.460.10">
    <property type="entry name" value="Beta Polymerase, domain 2"/>
    <property type="match status" value="1"/>
</dbReference>
<sequence length="187" mass="20940">MWAAVPSLLLRSYLPPLPLGLLDQQLRLGFAGLRRFSTSPENIGNRSFLDLQEVEKVLSDVKAGDVRIIPAGKHFEWADYMVLATGRSAWHVKNIAQALVYKAKQKQKGNQQLILPSVEGAEGGKWIVVDSGKVIVHALDEKARAYYDLESLWLSEPPQKELNQDLEKAFVKIRPKNNSKKPAKVTV</sequence>
<dbReference type="HAMAP" id="MF_01477">
    <property type="entry name" value="Iojap_RsfS"/>
    <property type="match status" value="1"/>
</dbReference>
<dbReference type="AlphaFoldDB" id="A0AAN7LM93"/>
<name>A0AAN7LM93_TRANT</name>
<proteinExistence type="inferred from homology"/>
<dbReference type="FunFam" id="3.30.460.10:FF:000018">
    <property type="entry name" value="Mitochondrial assembly of ribosomal large subunit 1"/>
    <property type="match status" value="1"/>
</dbReference>
<comment type="caution">
    <text evidence="4">The sequence shown here is derived from an EMBL/GenBank/DDBJ whole genome shotgun (WGS) entry which is preliminary data.</text>
</comment>
<comment type="similarity">
    <text evidence="2">Belongs to the Iojap/RsfS family.</text>
</comment>
<dbReference type="InterPro" id="IPR043519">
    <property type="entry name" value="NT_sf"/>
</dbReference>
<dbReference type="GO" id="GO:0017148">
    <property type="term" value="P:negative regulation of translation"/>
    <property type="evidence" value="ECO:0007669"/>
    <property type="project" value="TreeGrafter"/>
</dbReference>
<dbReference type="InterPro" id="IPR004394">
    <property type="entry name" value="Iojap/RsfS/C7orf30"/>
</dbReference>
<evidence type="ECO:0008006" key="6">
    <source>
        <dbReference type="Google" id="ProtNLM"/>
    </source>
</evidence>
<dbReference type="EMBL" id="JAXQNO010000016">
    <property type="protein sequence ID" value="KAK4782587.1"/>
    <property type="molecule type" value="Genomic_DNA"/>
</dbReference>
<reference evidence="4 5" key="1">
    <citation type="journal article" date="2023" name="Hortic Res">
        <title>Pangenome of water caltrop reveals structural variations and asymmetric subgenome divergence after allopolyploidization.</title>
        <authorList>
            <person name="Zhang X."/>
            <person name="Chen Y."/>
            <person name="Wang L."/>
            <person name="Yuan Y."/>
            <person name="Fang M."/>
            <person name="Shi L."/>
            <person name="Lu R."/>
            <person name="Comes H.P."/>
            <person name="Ma Y."/>
            <person name="Chen Y."/>
            <person name="Huang G."/>
            <person name="Zhou Y."/>
            <person name="Zheng Z."/>
            <person name="Qiu Y."/>
        </authorList>
    </citation>
    <scope>NUCLEOTIDE SEQUENCE [LARGE SCALE GENOMIC DNA]</scope>
    <source>
        <strain evidence="4">F231</strain>
    </source>
</reference>
<keyword evidence="3" id="KW-0496">Mitochondrion</keyword>
<dbReference type="PANTHER" id="PTHR21043:SF0">
    <property type="entry name" value="MITOCHONDRIAL ASSEMBLY OF RIBOSOMAL LARGE SUBUNIT PROTEIN 1"/>
    <property type="match status" value="1"/>
</dbReference>